<feature type="transmembrane region" description="Helical" evidence="2">
    <location>
        <begin position="309"/>
        <end position="326"/>
    </location>
</feature>
<name>A0A1H1N2U2_9MICO</name>
<keyword evidence="2" id="KW-0812">Transmembrane</keyword>
<evidence type="ECO:0000313" key="4">
    <source>
        <dbReference type="EMBL" id="SDR93373.1"/>
    </source>
</evidence>
<protein>
    <submittedName>
        <fullName evidence="4">Uncharacterized protein</fullName>
    </submittedName>
</protein>
<proteinExistence type="predicted"/>
<accession>A0A1H1N2U2</accession>
<feature type="chain" id="PRO_5009255146" evidence="3">
    <location>
        <begin position="25"/>
        <end position="409"/>
    </location>
</feature>
<feature type="transmembrane region" description="Helical" evidence="2">
    <location>
        <begin position="390"/>
        <end position="407"/>
    </location>
</feature>
<reference evidence="5" key="1">
    <citation type="submission" date="2016-10" db="EMBL/GenBank/DDBJ databases">
        <authorList>
            <person name="Varghese N."/>
            <person name="Submissions S."/>
        </authorList>
    </citation>
    <scope>NUCLEOTIDE SEQUENCE [LARGE SCALE GENOMIC DNA]</scope>
    <source>
        <strain evidence="5">DSM 22965</strain>
    </source>
</reference>
<evidence type="ECO:0000256" key="2">
    <source>
        <dbReference type="SAM" id="Phobius"/>
    </source>
</evidence>
<dbReference type="RefSeq" id="WP_092666124.1">
    <property type="nucleotide sequence ID" value="NZ_LT629734.1"/>
</dbReference>
<feature type="transmembrane region" description="Helical" evidence="2">
    <location>
        <begin position="364"/>
        <end position="384"/>
    </location>
</feature>
<keyword evidence="3" id="KW-0732">Signal</keyword>
<evidence type="ECO:0000256" key="1">
    <source>
        <dbReference type="SAM" id="MobiDB-lite"/>
    </source>
</evidence>
<evidence type="ECO:0000256" key="3">
    <source>
        <dbReference type="SAM" id="SignalP"/>
    </source>
</evidence>
<keyword evidence="5" id="KW-1185">Reference proteome</keyword>
<feature type="transmembrane region" description="Helical" evidence="2">
    <location>
        <begin position="65"/>
        <end position="87"/>
    </location>
</feature>
<feature type="transmembrane region" description="Helical" evidence="2">
    <location>
        <begin position="247"/>
        <end position="267"/>
    </location>
</feature>
<feature type="compositionally biased region" description="Low complexity" evidence="1">
    <location>
        <begin position="196"/>
        <end position="222"/>
    </location>
</feature>
<gene>
    <name evidence="4" type="ORF">SAMN04489719_1156</name>
</gene>
<sequence>MGARRARLGIGHALACLAHGVAVAALVTDAASRPGAAVALALGAACAVAAAAVGLLAPPRVPTRALLVAAAALAVVAAAAGGALALLDLPPHAGVAAALGLAAGLHTAAIVAAAESDPPLAPRVRPAPTLLAAGTGAALVAVAELVPQLAEGWPLVVAAVLQLAALAVGASSGASASDAEPDALASAAAEHAHPAPALGGTLATTGSERAATAAAAPPRGASDTSDELGASGRSTAGRAPLGAPAPLLALLALAVAGATALAALRPALSAIGVEQPQPAGPLALTLMLGALLGPPLARLAEQLPTRAGATLATAGGAAALVAPIARPGTLDVVAATLLGVALAASVALVELARRRGARVRRPAPTLLALAGAAGAVLAALLLAAVPLPDVVLGAALACLVAGVGAWVPR</sequence>
<organism evidence="4 5">
    <name type="scientific">Agrococcus carbonis</name>
    <dbReference type="NCBI Taxonomy" id="684552"/>
    <lineage>
        <taxon>Bacteria</taxon>
        <taxon>Bacillati</taxon>
        <taxon>Actinomycetota</taxon>
        <taxon>Actinomycetes</taxon>
        <taxon>Micrococcales</taxon>
        <taxon>Microbacteriaceae</taxon>
        <taxon>Agrococcus</taxon>
    </lineage>
</organism>
<feature type="transmembrane region" description="Helical" evidence="2">
    <location>
        <begin position="34"/>
        <end position="58"/>
    </location>
</feature>
<dbReference type="EMBL" id="LT629734">
    <property type="protein sequence ID" value="SDR93373.1"/>
    <property type="molecule type" value="Genomic_DNA"/>
</dbReference>
<feature type="region of interest" description="Disordered" evidence="1">
    <location>
        <begin position="196"/>
        <end position="236"/>
    </location>
</feature>
<feature type="signal peptide" evidence="3">
    <location>
        <begin position="1"/>
        <end position="24"/>
    </location>
</feature>
<feature type="transmembrane region" description="Helical" evidence="2">
    <location>
        <begin position="332"/>
        <end position="352"/>
    </location>
</feature>
<dbReference type="AlphaFoldDB" id="A0A1H1N2U2"/>
<dbReference type="STRING" id="684552.SAMN04489719_1156"/>
<feature type="transmembrane region" description="Helical" evidence="2">
    <location>
        <begin position="93"/>
        <end position="114"/>
    </location>
</feature>
<feature type="transmembrane region" description="Helical" evidence="2">
    <location>
        <begin position="279"/>
        <end position="297"/>
    </location>
</feature>
<keyword evidence="2" id="KW-0472">Membrane</keyword>
<keyword evidence="2" id="KW-1133">Transmembrane helix</keyword>
<evidence type="ECO:0000313" key="5">
    <source>
        <dbReference type="Proteomes" id="UP000199649"/>
    </source>
</evidence>
<dbReference type="Proteomes" id="UP000199649">
    <property type="component" value="Chromosome I"/>
</dbReference>